<dbReference type="EMBL" id="BMQG01000019">
    <property type="protein sequence ID" value="GGM56459.1"/>
    <property type="molecule type" value="Genomic_DNA"/>
</dbReference>
<accession>A0A8H9GSE5</accession>
<reference evidence="2" key="1">
    <citation type="journal article" date="2019" name="Int. J. Syst. Evol. Microbiol.">
        <title>The Global Catalogue of Microorganisms (GCM) 10K type strain sequencing project: providing services to taxonomists for standard genome sequencing and annotation.</title>
        <authorList>
            <consortium name="The Broad Institute Genomics Platform"/>
            <consortium name="The Broad Institute Genome Sequencing Center for Infectious Disease"/>
            <person name="Wu L."/>
            <person name="Ma J."/>
        </authorList>
    </citation>
    <scope>NUCLEOTIDE SEQUENCE [LARGE SCALE GENOMIC DNA]</scope>
    <source>
        <strain evidence="2">JCM 31047</strain>
    </source>
</reference>
<organism evidence="1 2">
    <name type="scientific">Deinococcus arenae</name>
    <dbReference type="NCBI Taxonomy" id="1452751"/>
    <lineage>
        <taxon>Bacteria</taxon>
        <taxon>Thermotogati</taxon>
        <taxon>Deinococcota</taxon>
        <taxon>Deinococci</taxon>
        <taxon>Deinococcales</taxon>
        <taxon>Deinococcaceae</taxon>
        <taxon>Deinococcus</taxon>
    </lineage>
</organism>
<proteinExistence type="predicted"/>
<dbReference type="Proteomes" id="UP000600547">
    <property type="component" value="Unassembled WGS sequence"/>
</dbReference>
<gene>
    <name evidence="1" type="ORF">GCM10008956_35400</name>
</gene>
<dbReference type="AlphaFoldDB" id="A0A8H9GSE5"/>
<comment type="caution">
    <text evidence="1">The sequence shown here is derived from an EMBL/GenBank/DDBJ whole genome shotgun (WGS) entry which is preliminary data.</text>
</comment>
<protein>
    <submittedName>
        <fullName evidence="1">Uncharacterized protein</fullName>
    </submittedName>
</protein>
<dbReference type="SUPFAM" id="SSF48452">
    <property type="entry name" value="TPR-like"/>
    <property type="match status" value="1"/>
</dbReference>
<sequence length="251" mass="25963">MLLAAPPEFLISRASRPAASLGTVKRGPLFPTTLLLLLGPLQLGAAHAQPAPDPLDGGDYAQVYARTQAGGDAVTASRAAAAMTEYRAGGRDWAARAAQAARQATAARPGDPDAQLALGSALGLQARAAGYTLGALNTAQQARAALDRALNLAPDRADIQAVLAEWHAGAWAKAGIFSGGNQERARTLATAAARRAPDTLFVQAHAGIALSLIHDPQARATLTRAVTLDARTPLDRDIQAQARRVLDGLKP</sequence>
<evidence type="ECO:0000313" key="1">
    <source>
        <dbReference type="EMBL" id="GGM56459.1"/>
    </source>
</evidence>
<name>A0A8H9GSE5_9DEIO</name>
<dbReference type="InterPro" id="IPR011990">
    <property type="entry name" value="TPR-like_helical_dom_sf"/>
</dbReference>
<keyword evidence="2" id="KW-1185">Reference proteome</keyword>
<evidence type="ECO:0000313" key="2">
    <source>
        <dbReference type="Proteomes" id="UP000600547"/>
    </source>
</evidence>
<dbReference type="Gene3D" id="1.25.40.10">
    <property type="entry name" value="Tetratricopeptide repeat domain"/>
    <property type="match status" value="1"/>
</dbReference>